<name>A0A1G1ZZR3_9BACT</name>
<proteinExistence type="predicted"/>
<evidence type="ECO:0000313" key="2">
    <source>
        <dbReference type="Proteomes" id="UP000176611"/>
    </source>
</evidence>
<dbReference type="EMBL" id="MHJO01000007">
    <property type="protein sequence ID" value="OGY69666.1"/>
    <property type="molecule type" value="Genomic_DNA"/>
</dbReference>
<dbReference type="AlphaFoldDB" id="A0A1G1ZZR3"/>
<accession>A0A1G1ZZR3</accession>
<sequence>MQKQGGSILAALPIWHTFMSEALKEKTSGSFTRPDPIVVEKPVLRGQYLVTDQTNQVNVHEILYYVEKNNPQGDKPSHPENDPQFYNWENPVIEWAKTNITTELLRTMPSLINQNTPSVDFVSPKNGDYIRLSRTATVQVIAPSSIKKIELYFNDSILESASGDFGTSYTHIFTLKPNRILPQNLLTVKAFDSNNNELQKSIILFE</sequence>
<comment type="caution">
    <text evidence="1">The sequence shown here is derived from an EMBL/GenBank/DDBJ whole genome shotgun (WGS) entry which is preliminary data.</text>
</comment>
<organism evidence="1 2">
    <name type="scientific">Candidatus Harrisonbacteria bacterium RIFOXYD1_FULL_40_9</name>
    <dbReference type="NCBI Taxonomy" id="1798412"/>
    <lineage>
        <taxon>Bacteria</taxon>
        <taxon>Candidatus Harrisoniibacteriota</taxon>
    </lineage>
</organism>
<dbReference type="Proteomes" id="UP000176611">
    <property type="component" value="Unassembled WGS sequence"/>
</dbReference>
<reference evidence="1 2" key="1">
    <citation type="journal article" date="2016" name="Nat. Commun.">
        <title>Thousands of microbial genomes shed light on interconnected biogeochemical processes in an aquifer system.</title>
        <authorList>
            <person name="Anantharaman K."/>
            <person name="Brown C.T."/>
            <person name="Hug L.A."/>
            <person name="Sharon I."/>
            <person name="Castelle C.J."/>
            <person name="Probst A.J."/>
            <person name="Thomas B.C."/>
            <person name="Singh A."/>
            <person name="Wilkins M.J."/>
            <person name="Karaoz U."/>
            <person name="Brodie E.L."/>
            <person name="Williams K.H."/>
            <person name="Hubbard S.S."/>
            <person name="Banfield J.F."/>
        </authorList>
    </citation>
    <scope>NUCLEOTIDE SEQUENCE [LARGE SCALE GENOMIC DNA]</scope>
</reference>
<protein>
    <submittedName>
        <fullName evidence="1">Uncharacterized protein</fullName>
    </submittedName>
</protein>
<evidence type="ECO:0000313" key="1">
    <source>
        <dbReference type="EMBL" id="OGY69666.1"/>
    </source>
</evidence>
<dbReference type="Gene3D" id="2.60.40.10">
    <property type="entry name" value="Immunoglobulins"/>
    <property type="match status" value="1"/>
</dbReference>
<dbReference type="InterPro" id="IPR013783">
    <property type="entry name" value="Ig-like_fold"/>
</dbReference>
<gene>
    <name evidence="1" type="ORF">A2586_01545</name>
</gene>